<protein>
    <submittedName>
        <fullName evidence="1">Uncharacterized protein</fullName>
    </submittedName>
</protein>
<dbReference type="EMBL" id="LN614827">
    <property type="protein sequence ID" value="CEG57503.1"/>
    <property type="molecule type" value="Genomic_DNA"/>
</dbReference>
<sequence length="175" mass="20074">MSNNEKDYTPINIETLILVAVWAPPFIFQGSFKIIDKKSHTEHLLFYRCQSEKTAKTDILEHEFSPYDYQLTHLYCVAEQGQCTFLQYLSEDALYLLKYAFYVSLTQMIRNDNHYPTYMDEVALMTISKRVGEVLKEGRDIQDDAHLGFAVAMDFNPTEPLGQAAVISLLSSVAQ</sequence>
<proteinExistence type="predicted"/>
<evidence type="ECO:0000313" key="2">
    <source>
        <dbReference type="Proteomes" id="UP000032430"/>
    </source>
</evidence>
<keyword evidence="2" id="KW-1185">Reference proteome</keyword>
<dbReference type="Proteomes" id="UP000032430">
    <property type="component" value="Chromosome I"/>
</dbReference>
<gene>
    <name evidence="1" type="ORF">LFA_2120</name>
</gene>
<evidence type="ECO:0000313" key="1">
    <source>
        <dbReference type="EMBL" id="CEG57503.1"/>
    </source>
</evidence>
<dbReference type="HOGENOM" id="CLU_1487270_0_0_6"/>
<reference evidence="2" key="1">
    <citation type="submission" date="2014-09" db="EMBL/GenBank/DDBJ databases">
        <authorList>
            <person name="Gomez-Valero L."/>
        </authorList>
    </citation>
    <scope>NUCLEOTIDE SEQUENCE [LARGE SCALE GENOMIC DNA]</scope>
    <source>
        <strain evidence="2">ATCC700992</strain>
    </source>
</reference>
<dbReference type="STRING" id="1212491.LFA_2120"/>
<dbReference type="RefSeq" id="WP_045095992.1">
    <property type="nucleotide sequence ID" value="NZ_LN614827.1"/>
</dbReference>
<dbReference type="OrthoDB" id="5651846at2"/>
<name>A0A098G4T7_9GAMM</name>
<dbReference type="AlphaFoldDB" id="A0A098G4T7"/>
<dbReference type="KEGG" id="lfa:LFA_2120"/>
<organism evidence="1 2">
    <name type="scientific">Legionella fallonii LLAP-10</name>
    <dbReference type="NCBI Taxonomy" id="1212491"/>
    <lineage>
        <taxon>Bacteria</taxon>
        <taxon>Pseudomonadati</taxon>
        <taxon>Pseudomonadota</taxon>
        <taxon>Gammaproteobacteria</taxon>
        <taxon>Legionellales</taxon>
        <taxon>Legionellaceae</taxon>
        <taxon>Legionella</taxon>
    </lineage>
</organism>
<accession>A0A098G4T7</accession>